<feature type="compositionally biased region" description="Basic and acidic residues" evidence="2">
    <location>
        <begin position="659"/>
        <end position="668"/>
    </location>
</feature>
<sequence>MSENSSERRKSSRTQNNKSSEDEGPGSSSNLIFARPILSRQRSANKKLDTTQSVRIDPPVPLPAELNEIMEGADQDLLTFINVNSAAILQHIADSVSVSHQALLETAAAESAPRLDVQEEKRKKPPKIREEKEKVEETAEVNKEEKKEELEGELKATEVVHSVTTVAADNSDGVTPPEGHQPERERPLDLDNQPTAQPSTSGATRSRPTLRIVRPAPPHPPVIMPVVRRSETAEAKKAAAPPKEDASPDEISEKIHMDFEEMEDALSMQAAANVELIRATAIKRIAETRSQGVQLSNNQLAAQESEILKYVEVTSDTSALNLLREPPSQDTLAKRARRSAGVPPPHKRNGPPPPWAPRSGRGRPRRDDAPEILPKGTLSRPAKQNNQTLKRAEPQGGHALVNNGPHKIPNTGQPRGESNVVSSSTPTQHQGNQHVNHNVQAQEPRRDNPRIPAGVNPATPCFQYLQSLNPGKPMFRGMQHGYRERKVRTNTNGIVLHMPVQRVQSQPPVGQVLGTLPLKRNSNGDEVRVPEIRQVVIEPPNSLNGMQTGSQANKSPQLRVTNPVPNSATRQNAPSAQHLTRVRNNQQVVPQEGATGKGVVPYGPKKTVPYVPSSLRGIRQRKVSGPMPPTKQNDIPMDDPSSDPSDPPPDPAPSAEETQDTRSEAEKNRDAHIALAKEIKQEALDEEEAKNVATAMMAAPKIIDNNTPTAPAPVKQTSRPARMPGLLTQKSLYNGVQQDTTEQVSNQLKKAQQQMKQVTDEIVSNNKKQLEDNANFQQPTKVIWKKKSIIVPEFMRCELCKGLMSLWIDLCDARKKYERMFPAYKCNACPSVRSIASKFDPNEKIAEASWPSVKINAPVKLVRDFDDEVNKVIGPILERERKRKEYARKIREQERAPPRSCRNKQHHLSESFHCGCPATGAASVVEEVEDPDVFYSDTISSTTSEPQINVEQVGNPNMPNEIANIITKKIEVGDTSTYSLMHLIQKVLVTSGRLQSEDEAFDPAIMYEIPAKDFMDSMTTFLMSQHGFQNNVFVKED</sequence>
<name>G0MWH9_CAEBE</name>
<dbReference type="EMBL" id="GL379816">
    <property type="protein sequence ID" value="EGT45935.1"/>
    <property type="molecule type" value="Genomic_DNA"/>
</dbReference>
<feature type="compositionally biased region" description="Basic and acidic residues" evidence="2">
    <location>
        <begin position="228"/>
        <end position="250"/>
    </location>
</feature>
<proteinExistence type="predicted"/>
<feature type="compositionally biased region" description="Basic and acidic residues" evidence="2">
    <location>
        <begin position="116"/>
        <end position="152"/>
    </location>
</feature>
<dbReference type="HOGENOM" id="CLU_293249_0_0_1"/>
<feature type="coiled-coil region" evidence="1">
    <location>
        <begin position="741"/>
        <end position="768"/>
    </location>
</feature>
<feature type="region of interest" description="Disordered" evidence="2">
    <location>
        <begin position="165"/>
        <end position="250"/>
    </location>
</feature>
<keyword evidence="1" id="KW-0175">Coiled coil</keyword>
<evidence type="ECO:0000313" key="4">
    <source>
        <dbReference type="Proteomes" id="UP000008068"/>
    </source>
</evidence>
<protein>
    <submittedName>
        <fullName evidence="3">Uncharacterized protein</fullName>
    </submittedName>
</protein>
<evidence type="ECO:0000256" key="2">
    <source>
        <dbReference type="SAM" id="MobiDB-lite"/>
    </source>
</evidence>
<keyword evidence="4" id="KW-1185">Reference proteome</keyword>
<gene>
    <name evidence="3" type="ORF">CAEBREN_07974</name>
</gene>
<dbReference type="AlphaFoldDB" id="G0MWH9"/>
<organism evidence="4">
    <name type="scientific">Caenorhabditis brenneri</name>
    <name type="common">Nematode worm</name>
    <dbReference type="NCBI Taxonomy" id="135651"/>
    <lineage>
        <taxon>Eukaryota</taxon>
        <taxon>Metazoa</taxon>
        <taxon>Ecdysozoa</taxon>
        <taxon>Nematoda</taxon>
        <taxon>Chromadorea</taxon>
        <taxon>Rhabditida</taxon>
        <taxon>Rhabditina</taxon>
        <taxon>Rhabditomorpha</taxon>
        <taxon>Rhabditoidea</taxon>
        <taxon>Rhabditidae</taxon>
        <taxon>Peloderinae</taxon>
        <taxon>Caenorhabditis</taxon>
    </lineage>
</organism>
<feature type="compositionally biased region" description="Basic and acidic residues" evidence="2">
    <location>
        <begin position="180"/>
        <end position="189"/>
    </location>
</feature>
<evidence type="ECO:0000256" key="1">
    <source>
        <dbReference type="SAM" id="Coils"/>
    </source>
</evidence>
<dbReference type="Proteomes" id="UP000008068">
    <property type="component" value="Unassembled WGS sequence"/>
</dbReference>
<feature type="region of interest" description="Disordered" evidence="2">
    <location>
        <begin position="1"/>
        <end position="59"/>
    </location>
</feature>
<feature type="compositionally biased region" description="Polar residues" evidence="2">
    <location>
        <begin position="419"/>
        <end position="434"/>
    </location>
</feature>
<feature type="region of interest" description="Disordered" evidence="2">
    <location>
        <begin position="325"/>
        <end position="434"/>
    </location>
</feature>
<feature type="region of interest" description="Disordered" evidence="2">
    <location>
        <begin position="540"/>
        <end position="668"/>
    </location>
</feature>
<accession>G0MWH9</accession>
<dbReference type="InParanoid" id="G0MWH9"/>
<reference evidence="4" key="1">
    <citation type="submission" date="2011-07" db="EMBL/GenBank/DDBJ databases">
        <authorList>
            <consortium name="Caenorhabditis brenneri Sequencing and Analysis Consortium"/>
            <person name="Wilson R.K."/>
        </authorList>
    </citation>
    <scope>NUCLEOTIDE SEQUENCE [LARGE SCALE GENOMIC DNA]</scope>
    <source>
        <strain evidence="4">PB2801</strain>
    </source>
</reference>
<feature type="region of interest" description="Disordered" evidence="2">
    <location>
        <begin position="109"/>
        <end position="152"/>
    </location>
</feature>
<evidence type="ECO:0000313" key="3">
    <source>
        <dbReference type="EMBL" id="EGT45935.1"/>
    </source>
</evidence>
<feature type="compositionally biased region" description="Polar residues" evidence="2">
    <location>
        <begin position="192"/>
        <end position="207"/>
    </location>
</feature>
<feature type="compositionally biased region" description="Polar residues" evidence="2">
    <location>
        <begin position="541"/>
        <end position="589"/>
    </location>
</feature>